<name>A0A543PF92_9ACTN</name>
<dbReference type="RefSeq" id="WP_142025330.1">
    <property type="nucleotide sequence ID" value="NZ_VFQE01000001.1"/>
</dbReference>
<evidence type="ECO:0000256" key="5">
    <source>
        <dbReference type="ARBA" id="ARBA00022840"/>
    </source>
</evidence>
<dbReference type="InterPro" id="IPR018303">
    <property type="entry name" value="ATPase_P-typ_P_site"/>
</dbReference>
<evidence type="ECO:0000256" key="6">
    <source>
        <dbReference type="ARBA" id="ARBA00022842"/>
    </source>
</evidence>
<comment type="catalytic activity">
    <reaction evidence="10">
        <text>ATP + H2O = ADP + phosphate + H(+)</text>
        <dbReference type="Rhea" id="RHEA:13065"/>
        <dbReference type="ChEBI" id="CHEBI:15377"/>
        <dbReference type="ChEBI" id="CHEBI:15378"/>
        <dbReference type="ChEBI" id="CHEBI:30616"/>
        <dbReference type="ChEBI" id="CHEBI:43474"/>
        <dbReference type="ChEBI" id="CHEBI:456216"/>
    </reaction>
</comment>
<evidence type="ECO:0000256" key="2">
    <source>
        <dbReference type="ARBA" id="ARBA00022692"/>
    </source>
</evidence>
<keyword evidence="9" id="KW-0472">Membrane</keyword>
<evidence type="ECO:0000259" key="13">
    <source>
        <dbReference type="Pfam" id="PF00122"/>
    </source>
</evidence>
<dbReference type="PROSITE" id="PS00154">
    <property type="entry name" value="ATPASE_E1_E2"/>
    <property type="match status" value="1"/>
</dbReference>
<organism evidence="15 16">
    <name type="scientific">Blastococcus colisei</name>
    <dbReference type="NCBI Taxonomy" id="1564162"/>
    <lineage>
        <taxon>Bacteria</taxon>
        <taxon>Bacillati</taxon>
        <taxon>Actinomycetota</taxon>
        <taxon>Actinomycetes</taxon>
        <taxon>Geodermatophilales</taxon>
        <taxon>Geodermatophilaceae</taxon>
        <taxon>Blastococcus</taxon>
    </lineage>
</organism>
<dbReference type="InterPro" id="IPR059000">
    <property type="entry name" value="ATPase_P-type_domA"/>
</dbReference>
<keyword evidence="16" id="KW-1185">Reference proteome</keyword>
<evidence type="ECO:0000256" key="11">
    <source>
        <dbReference type="SAM" id="MobiDB-lite"/>
    </source>
</evidence>
<feature type="domain" description="Cation-transporting P-type ATPase C-terminal" evidence="14">
    <location>
        <begin position="1341"/>
        <end position="1509"/>
    </location>
</feature>
<dbReference type="GO" id="GO:0005886">
    <property type="term" value="C:plasma membrane"/>
    <property type="evidence" value="ECO:0007669"/>
    <property type="project" value="UniProtKB-SubCell"/>
</dbReference>
<accession>A0A543PF92</accession>
<feature type="signal peptide" evidence="12">
    <location>
        <begin position="1"/>
        <end position="28"/>
    </location>
</feature>
<dbReference type="EMBL" id="VFQE01000001">
    <property type="protein sequence ID" value="TQN42729.1"/>
    <property type="molecule type" value="Genomic_DNA"/>
</dbReference>
<gene>
    <name evidence="15" type="ORF">FHU33_2137</name>
</gene>
<feature type="domain" description="P-type ATPase A" evidence="13">
    <location>
        <begin position="802"/>
        <end position="909"/>
    </location>
</feature>
<evidence type="ECO:0000256" key="10">
    <source>
        <dbReference type="ARBA" id="ARBA00049360"/>
    </source>
</evidence>
<dbReference type="SFLD" id="SFLDG00002">
    <property type="entry name" value="C1.7:_P-type_atpase_like"/>
    <property type="match status" value="1"/>
</dbReference>
<dbReference type="InterPro" id="IPR006068">
    <property type="entry name" value="ATPase_P-typ_cation-transptr_C"/>
</dbReference>
<dbReference type="NCBIfam" id="TIGR01494">
    <property type="entry name" value="ATPase_P-type"/>
    <property type="match status" value="2"/>
</dbReference>
<dbReference type="Gene3D" id="2.70.150.10">
    <property type="entry name" value="Calcium-transporting ATPase, cytoplasmic transduction domain A"/>
    <property type="match status" value="1"/>
</dbReference>
<keyword evidence="4" id="KW-0547">Nucleotide-binding</keyword>
<dbReference type="Pfam" id="PF00702">
    <property type="entry name" value="Hydrolase"/>
    <property type="match status" value="1"/>
</dbReference>
<dbReference type="PRINTS" id="PR00120">
    <property type="entry name" value="HATPASE"/>
</dbReference>
<keyword evidence="6" id="KW-0460">Magnesium</keyword>
<comment type="subcellular location">
    <subcellularLocation>
        <location evidence="1">Cell membrane</location>
        <topology evidence="1">Multi-pass membrane protein</topology>
    </subcellularLocation>
</comment>
<keyword evidence="3" id="KW-0479">Metal-binding</keyword>
<dbReference type="GO" id="GO:0005524">
    <property type="term" value="F:ATP binding"/>
    <property type="evidence" value="ECO:0007669"/>
    <property type="project" value="UniProtKB-KW"/>
</dbReference>
<dbReference type="GO" id="GO:0046872">
    <property type="term" value="F:metal ion binding"/>
    <property type="evidence" value="ECO:0007669"/>
    <property type="project" value="UniProtKB-KW"/>
</dbReference>
<dbReference type="InterPro" id="IPR023214">
    <property type="entry name" value="HAD_sf"/>
</dbReference>
<reference evidence="15 16" key="1">
    <citation type="submission" date="2019-06" db="EMBL/GenBank/DDBJ databases">
        <title>Sequencing the genomes of 1000 actinobacteria strains.</title>
        <authorList>
            <person name="Klenk H.-P."/>
        </authorList>
    </citation>
    <scope>NUCLEOTIDE SEQUENCE [LARGE SCALE GENOMIC DNA]</scope>
    <source>
        <strain evidence="15 16">DSM 46837</strain>
    </source>
</reference>
<dbReference type="SUPFAM" id="SSF56784">
    <property type="entry name" value="HAD-like"/>
    <property type="match status" value="1"/>
</dbReference>
<sequence length="1526" mass="157302">MVLLRGIQSARRAAGTAARLAVAGTALAAAPAVMTAGLLAEPARAATRLARATVDTTAAVAELSLSVAKKTAVTGTRTVGTLVTGADPFPGGHLRSLADVARGMLEPPLARHTRRVYADHGHAAVEFCAPSAEEQPEVRRALRRHLERLEGVEWATVNDVVGRVLVGFDDRRVSVEDVVGVVTAIEQARGARTVFPQREDHPADLEPLLAAMIDAAIDTAAVGVAVAARVLPVPAMSRHITLAIALLDSQQWLKSRIEARIGPVGTDLVFTGVSALLHALTQSPTVPAINAAAAVQQALEIRARRQVWRRREGELCGPEPEEDPAEPIEPPGERPGPLPRGPVESYRARLAPTALGGALGLLPLTRRPGRSADLLKALTPKAAVLGRESFAASADLLMCRRGILPMDGSAYRRLDRIDTVVVDADALCTGPPVVIDASADADGWDPAAVWTAATRLLGDERAAEAEAPGGDGAAGRLRLGPVRESSEAPGGQVRTLLRGRRRVGQVVVAAELDPYAEALVTAVVDAGHRLVLTAHVGTREITGAADEVPPVDEALVDTVRRLQTEEHGVLVVSAADGPALLAADVGVAPVWEGRSPAWGADLVTPAGLVDACRIVAATVVARAVSRRSVTTALTGNVLGALLAAVGSARYGQRKATTPGKTATAFTMLDGAWAAVRLARRPEPPPSVHTPWHALDPDDVLRRLEDLPAEEAPPRRGLAVPVRAVTALPVVRGPVRFARTVAAELSDPLTPILGTGAAATAVLGESTDAVLVGSVTVGNALISGVQRLRAETALESLLLEQDVTVHRETDGGREDVPGTALRIGDVLQVEAGDVLAADARVLEVADLEVDESNLTGESLPVCKTVEATPGAEVADRTCMLFDGTTVVAGRGRAVVVAVGSATQAGRAARAAGGAAPPAGVQARLGELTRAVLPLTLAGGGVVTALGVLWGRPLREAVGSGLAIAVAAVPEGLPLVATVAQQAAARRLSKRGAVVRSARVLEALGRVDTVCFDKTGTLTENRLSVVRLLPLDDGQDEEDVLRLAAAAVAEGDEQAHETDRAVAEAATERDVAADGEPDACLPFAADRGFSAVLRDGRLVVKGAPEVVLRRCGGAEGVQDRVQELAADGLRVLAVADRAVEGRPDELDEAAQDLTLRGLVGLADTLRSSSVAAVEQLRAAGVRVLVATGDHPETAGAIAAQAGVPDADRVVTGAQLARASDTERAELVRTAAVFARLSPEQKVTLVAALRRAGATLAMTGDGVNDAAAIRLADVGVGVSGAESPAARTAADVVLTDQDLTRLVDAIAEGRAMWGRVRDAVSVLVGGNAGEVAFTVLGTVFGGRAPLGTRQLLLVNLLTDMFPALAVAVATPRAAAVEESEEGPLAGHPLAPVLRAGPQRNFTDTVRRMVLVRGAATTVGATGAWATGRLTGPFGRASTMGLAALITTQLGQTAWSGRRSPLVLATAAGSLAVLFAVVQTPGLSRFFGCTPLDPLSWLVVLGWAAVGTVTAEVGPALVDRLRPAPAQSPA</sequence>
<feature type="compositionally biased region" description="Pro residues" evidence="11">
    <location>
        <begin position="327"/>
        <end position="340"/>
    </location>
</feature>
<dbReference type="Pfam" id="PF00689">
    <property type="entry name" value="Cation_ATPase_C"/>
    <property type="match status" value="1"/>
</dbReference>
<dbReference type="GO" id="GO:0016887">
    <property type="term" value="F:ATP hydrolysis activity"/>
    <property type="evidence" value="ECO:0007669"/>
    <property type="project" value="InterPro"/>
</dbReference>
<feature type="region of interest" description="Disordered" evidence="11">
    <location>
        <begin position="314"/>
        <end position="344"/>
    </location>
</feature>
<feature type="chain" id="PRO_5022218515" evidence="12">
    <location>
        <begin position="29"/>
        <end position="1526"/>
    </location>
</feature>
<evidence type="ECO:0000256" key="8">
    <source>
        <dbReference type="ARBA" id="ARBA00022989"/>
    </source>
</evidence>
<protein>
    <submittedName>
        <fullName evidence="15">Cation-transporting ATPase I</fullName>
    </submittedName>
</protein>
<evidence type="ECO:0000256" key="4">
    <source>
        <dbReference type="ARBA" id="ARBA00022741"/>
    </source>
</evidence>
<evidence type="ECO:0000256" key="9">
    <source>
        <dbReference type="ARBA" id="ARBA00023136"/>
    </source>
</evidence>
<dbReference type="SUPFAM" id="SSF81660">
    <property type="entry name" value="Metal cation-transporting ATPase, ATP-binding domain N"/>
    <property type="match status" value="1"/>
</dbReference>
<dbReference type="SFLD" id="SFLDF00027">
    <property type="entry name" value="p-type_atpase"/>
    <property type="match status" value="1"/>
</dbReference>
<keyword evidence="2" id="KW-0812">Transmembrane</keyword>
<dbReference type="PRINTS" id="PR00119">
    <property type="entry name" value="CATATPASE"/>
</dbReference>
<dbReference type="Gene3D" id="1.20.1110.10">
    <property type="entry name" value="Calcium-transporting ATPase, transmembrane domain"/>
    <property type="match status" value="1"/>
</dbReference>
<dbReference type="OrthoDB" id="9814270at2"/>
<evidence type="ECO:0000256" key="3">
    <source>
        <dbReference type="ARBA" id="ARBA00022723"/>
    </source>
</evidence>
<proteinExistence type="predicted"/>
<dbReference type="InterPro" id="IPR001757">
    <property type="entry name" value="P_typ_ATPase"/>
</dbReference>
<dbReference type="PANTHER" id="PTHR24093:SF513">
    <property type="entry name" value="CATION-TRANSPORTING ATPASE I-RELATED"/>
    <property type="match status" value="1"/>
</dbReference>
<dbReference type="InterPro" id="IPR044492">
    <property type="entry name" value="P_typ_ATPase_HD_dom"/>
</dbReference>
<keyword evidence="7" id="KW-1278">Translocase</keyword>
<dbReference type="PANTHER" id="PTHR24093">
    <property type="entry name" value="CATION TRANSPORTING ATPASE"/>
    <property type="match status" value="1"/>
</dbReference>
<evidence type="ECO:0000256" key="7">
    <source>
        <dbReference type="ARBA" id="ARBA00022967"/>
    </source>
</evidence>
<evidence type="ECO:0000256" key="12">
    <source>
        <dbReference type="SAM" id="SignalP"/>
    </source>
</evidence>
<dbReference type="SUPFAM" id="SSF81665">
    <property type="entry name" value="Calcium ATPase, transmembrane domain M"/>
    <property type="match status" value="1"/>
</dbReference>
<keyword evidence="12" id="KW-0732">Signal</keyword>
<evidence type="ECO:0000256" key="1">
    <source>
        <dbReference type="ARBA" id="ARBA00004651"/>
    </source>
</evidence>
<evidence type="ECO:0000313" key="15">
    <source>
        <dbReference type="EMBL" id="TQN42729.1"/>
    </source>
</evidence>
<dbReference type="Pfam" id="PF00122">
    <property type="entry name" value="E1-E2_ATPase"/>
    <property type="match status" value="1"/>
</dbReference>
<dbReference type="GO" id="GO:0005388">
    <property type="term" value="F:P-type calcium transporter activity"/>
    <property type="evidence" value="ECO:0007669"/>
    <property type="project" value="TreeGrafter"/>
</dbReference>
<dbReference type="Proteomes" id="UP000319865">
    <property type="component" value="Unassembled WGS sequence"/>
</dbReference>
<keyword evidence="5" id="KW-0067">ATP-binding</keyword>
<feature type="region of interest" description="Disordered" evidence="11">
    <location>
        <begin position="462"/>
        <end position="493"/>
    </location>
</feature>
<dbReference type="InterPro" id="IPR023298">
    <property type="entry name" value="ATPase_P-typ_TM_dom_sf"/>
</dbReference>
<dbReference type="InterPro" id="IPR008250">
    <property type="entry name" value="ATPase_P-typ_transduc_dom_A_sf"/>
</dbReference>
<dbReference type="Gene3D" id="3.40.50.1000">
    <property type="entry name" value="HAD superfamily/HAD-like"/>
    <property type="match status" value="1"/>
</dbReference>
<dbReference type="InterPro" id="IPR023299">
    <property type="entry name" value="ATPase_P-typ_cyto_dom_N"/>
</dbReference>
<keyword evidence="8" id="KW-1133">Transmembrane helix</keyword>
<dbReference type="SFLD" id="SFLDS00003">
    <property type="entry name" value="Haloacid_Dehalogenase"/>
    <property type="match status" value="1"/>
</dbReference>
<dbReference type="InterPro" id="IPR036412">
    <property type="entry name" value="HAD-like_sf"/>
</dbReference>
<evidence type="ECO:0000313" key="16">
    <source>
        <dbReference type="Proteomes" id="UP000319865"/>
    </source>
</evidence>
<dbReference type="SUPFAM" id="SSF81653">
    <property type="entry name" value="Calcium ATPase, transduction domain A"/>
    <property type="match status" value="1"/>
</dbReference>
<evidence type="ECO:0000259" key="14">
    <source>
        <dbReference type="Pfam" id="PF00689"/>
    </source>
</evidence>
<comment type="caution">
    <text evidence="15">The sequence shown here is derived from an EMBL/GenBank/DDBJ whole genome shotgun (WGS) entry which is preliminary data.</text>
</comment>
<dbReference type="Gene3D" id="3.40.1110.10">
    <property type="entry name" value="Calcium-transporting ATPase, cytoplasmic domain N"/>
    <property type="match status" value="1"/>
</dbReference>